<comment type="similarity">
    <text evidence="4">Belongs to the WD repeat ELP2 family.</text>
</comment>
<dbReference type="OrthoDB" id="27911at2759"/>
<keyword evidence="9" id="KW-0677">Repeat</keyword>
<protein>
    <recommendedName>
        <fullName evidence="5">Elongator complex protein 2</fullName>
    </recommendedName>
</protein>
<reference evidence="12" key="1">
    <citation type="submission" date="2016-06" db="EMBL/GenBank/DDBJ databases">
        <title>Draft Genome sequence of the fungus Inonotus baumii.</title>
        <authorList>
            <person name="Zhu H."/>
            <person name="Lin W."/>
        </authorList>
    </citation>
    <scope>NUCLEOTIDE SEQUENCE</scope>
    <source>
        <strain evidence="12">821</strain>
    </source>
</reference>
<dbReference type="PRINTS" id="PR00320">
    <property type="entry name" value="GPROTEINBRPT"/>
</dbReference>
<keyword evidence="8" id="KW-0819">tRNA processing</keyword>
<proteinExistence type="inferred from homology"/>
<comment type="caution">
    <text evidence="12">The sequence shown here is derived from an EMBL/GenBank/DDBJ whole genome shotgun (WGS) entry which is preliminary data.</text>
</comment>
<keyword evidence="6" id="KW-0963">Cytoplasm</keyword>
<dbReference type="InterPro" id="IPR019775">
    <property type="entry name" value="WD40_repeat_CS"/>
</dbReference>
<dbReference type="InterPro" id="IPR015943">
    <property type="entry name" value="WD40/YVTN_repeat-like_dom_sf"/>
</dbReference>
<evidence type="ECO:0000256" key="2">
    <source>
        <dbReference type="ARBA" id="ARBA00004496"/>
    </source>
</evidence>
<dbReference type="PROSITE" id="PS50082">
    <property type="entry name" value="WD_REPEATS_2"/>
    <property type="match status" value="5"/>
</dbReference>
<dbReference type="InterPro" id="IPR037289">
    <property type="entry name" value="Elp2"/>
</dbReference>
<dbReference type="Pfam" id="PF00400">
    <property type="entry name" value="WD40"/>
    <property type="match status" value="6"/>
</dbReference>
<evidence type="ECO:0000256" key="10">
    <source>
        <dbReference type="ARBA" id="ARBA00023242"/>
    </source>
</evidence>
<dbReference type="InterPro" id="IPR001680">
    <property type="entry name" value="WD40_rpt"/>
</dbReference>
<dbReference type="SUPFAM" id="SSF50978">
    <property type="entry name" value="WD40 repeat-like"/>
    <property type="match status" value="2"/>
</dbReference>
<evidence type="ECO:0000256" key="6">
    <source>
        <dbReference type="ARBA" id="ARBA00022490"/>
    </source>
</evidence>
<dbReference type="GO" id="GO:0005737">
    <property type="term" value="C:cytoplasm"/>
    <property type="evidence" value="ECO:0007669"/>
    <property type="project" value="UniProtKB-SubCell"/>
</dbReference>
<evidence type="ECO:0000256" key="4">
    <source>
        <dbReference type="ARBA" id="ARBA00005881"/>
    </source>
</evidence>
<evidence type="ECO:0000256" key="9">
    <source>
        <dbReference type="ARBA" id="ARBA00022737"/>
    </source>
</evidence>
<dbReference type="EMBL" id="LNZH02000191">
    <property type="protein sequence ID" value="OCB87493.1"/>
    <property type="molecule type" value="Genomic_DNA"/>
</dbReference>
<dbReference type="PROSITE" id="PS50294">
    <property type="entry name" value="WD_REPEATS_REGION"/>
    <property type="match status" value="3"/>
</dbReference>
<dbReference type="SMART" id="SM00320">
    <property type="entry name" value="WD40"/>
    <property type="match status" value="8"/>
</dbReference>
<feature type="repeat" description="WD" evidence="11">
    <location>
        <begin position="575"/>
        <end position="607"/>
    </location>
</feature>
<dbReference type="InterPro" id="IPR020472">
    <property type="entry name" value="WD40_PAC1"/>
</dbReference>
<dbReference type="GO" id="GO:0033588">
    <property type="term" value="C:elongator holoenzyme complex"/>
    <property type="evidence" value="ECO:0007669"/>
    <property type="project" value="InterPro"/>
</dbReference>
<evidence type="ECO:0000313" key="13">
    <source>
        <dbReference type="Proteomes" id="UP000757232"/>
    </source>
</evidence>
<dbReference type="PANTHER" id="PTHR44111">
    <property type="entry name" value="ELONGATOR COMPLEX PROTEIN 2"/>
    <property type="match status" value="1"/>
</dbReference>
<evidence type="ECO:0000256" key="8">
    <source>
        <dbReference type="ARBA" id="ARBA00022694"/>
    </source>
</evidence>
<dbReference type="GO" id="GO:0005634">
    <property type="term" value="C:nucleus"/>
    <property type="evidence" value="ECO:0007669"/>
    <property type="project" value="UniProtKB-SubCell"/>
</dbReference>
<evidence type="ECO:0000256" key="11">
    <source>
        <dbReference type="PROSITE-ProRule" id="PRU00221"/>
    </source>
</evidence>
<dbReference type="PROSITE" id="PS00678">
    <property type="entry name" value="WD_REPEATS_1"/>
    <property type="match status" value="1"/>
</dbReference>
<keyword evidence="10" id="KW-0539">Nucleus</keyword>
<keyword evidence="13" id="KW-1185">Reference proteome</keyword>
<feature type="repeat" description="WD" evidence="11">
    <location>
        <begin position="88"/>
        <end position="118"/>
    </location>
</feature>
<comment type="subcellular location">
    <subcellularLocation>
        <location evidence="2">Cytoplasm</location>
    </subcellularLocation>
    <subcellularLocation>
        <location evidence="1">Nucleus</location>
    </subcellularLocation>
</comment>
<feature type="repeat" description="WD" evidence="11">
    <location>
        <begin position="184"/>
        <end position="223"/>
    </location>
</feature>
<evidence type="ECO:0000256" key="5">
    <source>
        <dbReference type="ARBA" id="ARBA00020267"/>
    </source>
</evidence>
<keyword evidence="7 11" id="KW-0853">WD repeat</keyword>
<dbReference type="GO" id="GO:0002098">
    <property type="term" value="P:tRNA wobble uridine modification"/>
    <property type="evidence" value="ECO:0007669"/>
    <property type="project" value="InterPro"/>
</dbReference>
<feature type="repeat" description="WD" evidence="11">
    <location>
        <begin position="291"/>
        <end position="325"/>
    </location>
</feature>
<dbReference type="InterPro" id="IPR036322">
    <property type="entry name" value="WD40_repeat_dom_sf"/>
</dbReference>
<name>A0A9Q5HWV6_SANBA</name>
<accession>A0A9Q5HWV6</accession>
<sequence>MSAAVSLDYISASANRYSRTAHASESSLVAFGSGSFVALWYATEDDNNGIYQTLPGHDGFVTCVRFKPGESCFFSADDRGFWSTVGAWQAHTKSIMALTVHEGYIVTGSSDATVIVWKRVSFPEEKKDRFEEIQRINMKGRYPLDIQIASLPKSDNLVMAVSSTERDISIFTRSEEKFVRAASLPGHEDWVKSLAFQHDIAGPSTLTLASGSQDGTVRLWNIEPVAKKFPSMDQQSNTLTDDLLDSFEASLGDFGEVGEGGRQISMKRHVFATKSKDGSSLHYSITFDALLIGHEAGITSLSWRPLRLSGPMLLSTSTDSSVILWAPTSAGRDLADSSEGSGHDMELMCLPGVGREDGDVGDPSYRMPIHRIGLGISWSPGGEYLISTGPDQTTRIHGDVLTSSTGGAESWHEICRPQVHGYDLIDAVFLTPTRFVSIADEKVARVFDAPRSFVSLSKHLGILPDVEDEVERPAAASVPPLGLSNKAVTGDDSADNPFPLPTTSIAQRRPFEGELAVSTLWPEVEKLFGHGYELHAIAASHSGELVATSCRATTPEHAGIKIYETKNWQLYGQTLLGHQLTVTRIAFSPDDRYILSVSRDRSWCLYEKNDDGYFAVKTDKSHARIIWDCTWARENDIFVTASRDKTVKIWHVHDLSSKKQVPRHTIKLKEAATAVALTEASPDRRQVYFFSYAIPPVLTLRQATISYRYGEWRDFDLRQTEGDT</sequence>
<dbReference type="AlphaFoldDB" id="A0A9Q5HWV6"/>
<comment type="pathway">
    <text evidence="3">tRNA modification; 5-methoxycarbonylmethyl-2-thiouridine-tRNA biosynthesis.</text>
</comment>
<organism evidence="12 13">
    <name type="scientific">Sanghuangporus baumii</name>
    <name type="common">Phellinus baumii</name>
    <dbReference type="NCBI Taxonomy" id="108892"/>
    <lineage>
        <taxon>Eukaryota</taxon>
        <taxon>Fungi</taxon>
        <taxon>Dikarya</taxon>
        <taxon>Basidiomycota</taxon>
        <taxon>Agaricomycotina</taxon>
        <taxon>Agaricomycetes</taxon>
        <taxon>Hymenochaetales</taxon>
        <taxon>Hymenochaetaceae</taxon>
        <taxon>Sanghuangporus</taxon>
    </lineage>
</organism>
<evidence type="ECO:0000313" key="12">
    <source>
        <dbReference type="EMBL" id="OCB87493.1"/>
    </source>
</evidence>
<evidence type="ECO:0000256" key="3">
    <source>
        <dbReference type="ARBA" id="ARBA00005043"/>
    </source>
</evidence>
<feature type="repeat" description="WD" evidence="11">
    <location>
        <begin position="619"/>
        <end position="660"/>
    </location>
</feature>
<dbReference type="PANTHER" id="PTHR44111:SF1">
    <property type="entry name" value="ELONGATOR COMPLEX PROTEIN 2"/>
    <property type="match status" value="1"/>
</dbReference>
<gene>
    <name evidence="12" type="ORF">A7U60_g5398</name>
</gene>
<evidence type="ECO:0000256" key="7">
    <source>
        <dbReference type="ARBA" id="ARBA00022574"/>
    </source>
</evidence>
<evidence type="ECO:0000256" key="1">
    <source>
        <dbReference type="ARBA" id="ARBA00004123"/>
    </source>
</evidence>
<dbReference type="Gene3D" id="2.130.10.10">
    <property type="entry name" value="YVTN repeat-like/Quinoprotein amine dehydrogenase"/>
    <property type="match status" value="4"/>
</dbReference>
<dbReference type="Proteomes" id="UP000757232">
    <property type="component" value="Unassembled WGS sequence"/>
</dbReference>